<evidence type="ECO:0000256" key="4">
    <source>
        <dbReference type="ARBA" id="ARBA00023015"/>
    </source>
</evidence>
<evidence type="ECO:0000256" key="1">
    <source>
        <dbReference type="ARBA" id="ARBA00018672"/>
    </source>
</evidence>
<dbReference type="InterPro" id="IPR011006">
    <property type="entry name" value="CheY-like_superfamily"/>
</dbReference>
<evidence type="ECO:0000256" key="5">
    <source>
        <dbReference type="ARBA" id="ARBA00023125"/>
    </source>
</evidence>
<dbReference type="PANTHER" id="PTHR48111">
    <property type="entry name" value="REGULATOR OF RPOS"/>
    <property type="match status" value="1"/>
</dbReference>
<evidence type="ECO:0000259" key="11">
    <source>
        <dbReference type="PROSITE" id="PS51755"/>
    </source>
</evidence>
<keyword evidence="6" id="KW-0804">Transcription</keyword>
<dbReference type="InterPro" id="IPR016032">
    <property type="entry name" value="Sig_transdc_resp-reg_C-effctor"/>
</dbReference>
<dbReference type="FunFam" id="3.40.50.2300:FF:000001">
    <property type="entry name" value="DNA-binding response regulator PhoB"/>
    <property type="match status" value="1"/>
</dbReference>
<dbReference type="InterPro" id="IPR039420">
    <property type="entry name" value="WalR-like"/>
</dbReference>
<dbReference type="Pfam" id="PF00072">
    <property type="entry name" value="Response_reg"/>
    <property type="match status" value="1"/>
</dbReference>
<dbReference type="FunFam" id="1.10.10.10:FF:000018">
    <property type="entry name" value="DNA-binding response regulator ResD"/>
    <property type="match status" value="1"/>
</dbReference>
<evidence type="ECO:0000256" key="8">
    <source>
        <dbReference type="PROSITE-ProRule" id="PRU00169"/>
    </source>
</evidence>
<proteinExistence type="predicted"/>
<gene>
    <name evidence="12" type="ORF">PRVXT_000441</name>
</gene>
<dbReference type="InterPro" id="IPR001867">
    <property type="entry name" value="OmpR/PhoB-type_DNA-bd"/>
</dbReference>
<reference evidence="12" key="2">
    <citation type="submission" date="2024-06" db="EMBL/GenBank/DDBJ databases">
        <authorList>
            <person name="Petrova K.O."/>
            <person name="Toshchakov S.V."/>
            <person name="Boltjanskaja Y.V."/>
            <person name="Kevbrin V."/>
        </authorList>
    </citation>
    <scope>NUCLEOTIDE SEQUENCE</scope>
    <source>
        <strain evidence="12">Z-910T</strain>
    </source>
</reference>
<dbReference type="GO" id="GO:0005829">
    <property type="term" value="C:cytosol"/>
    <property type="evidence" value="ECO:0007669"/>
    <property type="project" value="TreeGrafter"/>
</dbReference>
<feature type="DNA-binding region" description="OmpR/PhoB-type" evidence="9">
    <location>
        <begin position="133"/>
        <end position="232"/>
    </location>
</feature>
<evidence type="ECO:0000313" key="12">
    <source>
        <dbReference type="EMBL" id="XBX75323.1"/>
    </source>
</evidence>
<dbReference type="Gene3D" id="6.10.250.690">
    <property type="match status" value="1"/>
</dbReference>
<dbReference type="GO" id="GO:0006355">
    <property type="term" value="P:regulation of DNA-templated transcription"/>
    <property type="evidence" value="ECO:0007669"/>
    <property type="project" value="InterPro"/>
</dbReference>
<dbReference type="SUPFAM" id="SSF52172">
    <property type="entry name" value="CheY-like"/>
    <property type="match status" value="1"/>
</dbReference>
<evidence type="ECO:0000256" key="9">
    <source>
        <dbReference type="PROSITE-ProRule" id="PRU01091"/>
    </source>
</evidence>
<dbReference type="PROSITE" id="PS51755">
    <property type="entry name" value="OMPR_PHOB"/>
    <property type="match status" value="1"/>
</dbReference>
<dbReference type="SUPFAM" id="SSF46894">
    <property type="entry name" value="C-terminal effector domain of the bipartite response regulators"/>
    <property type="match status" value="1"/>
</dbReference>
<dbReference type="GO" id="GO:0032993">
    <property type="term" value="C:protein-DNA complex"/>
    <property type="evidence" value="ECO:0007669"/>
    <property type="project" value="TreeGrafter"/>
</dbReference>
<comment type="function">
    <text evidence="7">May play the central regulatory role in sporulation. It may be an element of the effector pathway responsible for the activation of sporulation genes in response to nutritional stress. Spo0A may act in concert with spo0H (a sigma factor) to control the expression of some genes that are critical to the sporulation process.</text>
</comment>
<organism evidence="12">
    <name type="scientific">Proteinivorax tanatarense</name>
    <dbReference type="NCBI Taxonomy" id="1260629"/>
    <lineage>
        <taxon>Bacteria</taxon>
        <taxon>Bacillati</taxon>
        <taxon>Bacillota</taxon>
        <taxon>Clostridia</taxon>
        <taxon>Eubacteriales</taxon>
        <taxon>Proteinivoracaceae</taxon>
        <taxon>Proteinivorax</taxon>
    </lineage>
</organism>
<dbReference type="Gene3D" id="1.10.10.10">
    <property type="entry name" value="Winged helix-like DNA-binding domain superfamily/Winged helix DNA-binding domain"/>
    <property type="match status" value="1"/>
</dbReference>
<accession>A0AAU7VMX8</accession>
<dbReference type="PROSITE" id="PS50110">
    <property type="entry name" value="RESPONSE_REGULATORY"/>
    <property type="match status" value="1"/>
</dbReference>
<keyword evidence="3" id="KW-0902">Two-component regulatory system</keyword>
<evidence type="ECO:0000256" key="7">
    <source>
        <dbReference type="ARBA" id="ARBA00024867"/>
    </source>
</evidence>
<evidence type="ECO:0000256" key="3">
    <source>
        <dbReference type="ARBA" id="ARBA00023012"/>
    </source>
</evidence>
<dbReference type="InterPro" id="IPR036388">
    <property type="entry name" value="WH-like_DNA-bd_sf"/>
</dbReference>
<reference evidence="12" key="1">
    <citation type="journal article" date="2013" name="Extremophiles">
        <title>Proteinivorax tanatarense gen. nov., sp. nov., an anaerobic, haloalkaliphilic, proteolytic bacterium isolated from a decaying algal bloom, and proposal of Proteinivoraceae fam. nov.</title>
        <authorList>
            <person name="Kevbrin V."/>
            <person name="Boltyanskaya Y."/>
            <person name="Zhilina T."/>
            <person name="Kolganova T."/>
            <person name="Lavrentjeva E."/>
            <person name="Kuznetsov B."/>
        </authorList>
    </citation>
    <scope>NUCLEOTIDE SEQUENCE</scope>
    <source>
        <strain evidence="12">Z-910T</strain>
    </source>
</reference>
<dbReference type="Gene3D" id="3.40.50.2300">
    <property type="match status" value="1"/>
</dbReference>
<dbReference type="Pfam" id="PF00486">
    <property type="entry name" value="Trans_reg_C"/>
    <property type="match status" value="1"/>
</dbReference>
<dbReference type="EMBL" id="CP158367">
    <property type="protein sequence ID" value="XBX75323.1"/>
    <property type="molecule type" value="Genomic_DNA"/>
</dbReference>
<name>A0AAU7VMX8_9FIRM</name>
<keyword evidence="2 8" id="KW-0597">Phosphoprotein</keyword>
<dbReference type="SMART" id="SM00448">
    <property type="entry name" value="REC"/>
    <property type="match status" value="1"/>
</dbReference>
<evidence type="ECO:0000259" key="10">
    <source>
        <dbReference type="PROSITE" id="PS50110"/>
    </source>
</evidence>
<dbReference type="PANTHER" id="PTHR48111:SF54">
    <property type="entry name" value="STAGE 0 SPORULATION PROTEIN A HOMOLOG"/>
    <property type="match status" value="1"/>
</dbReference>
<protein>
    <recommendedName>
        <fullName evidence="1">Stage 0 sporulation protein A homolog</fullName>
    </recommendedName>
</protein>
<dbReference type="GO" id="GO:0000976">
    <property type="term" value="F:transcription cis-regulatory region binding"/>
    <property type="evidence" value="ECO:0007669"/>
    <property type="project" value="TreeGrafter"/>
</dbReference>
<evidence type="ECO:0000256" key="2">
    <source>
        <dbReference type="ARBA" id="ARBA00022553"/>
    </source>
</evidence>
<dbReference type="GO" id="GO:0000156">
    <property type="term" value="F:phosphorelay response regulator activity"/>
    <property type="evidence" value="ECO:0007669"/>
    <property type="project" value="TreeGrafter"/>
</dbReference>
<sequence>MNTNSEVLVVEDEAAIRKFITVNLEREGYTVFEAETGEKALDIFNKKKPGIMVLDLMLPGIDGYEVCTKVREISSDILIIMLTAKGQDLDKIMGLDLGADDYMVKPFNPLELTARIRAHSRKTANGKRSSQQSNILTCGPIALDLAARKVSLEGVNIDITPTEYSLIKLLIENRNNAISRDKILNGVWGENFFGDIKTVDVHIRRLREKVEKDPSAPELIETVWGFGYRLKGES</sequence>
<keyword evidence="5 9" id="KW-0238">DNA-binding</keyword>
<feature type="domain" description="OmpR/PhoB-type" evidence="11">
    <location>
        <begin position="133"/>
        <end position="232"/>
    </location>
</feature>
<dbReference type="SMART" id="SM00862">
    <property type="entry name" value="Trans_reg_C"/>
    <property type="match status" value="1"/>
</dbReference>
<evidence type="ECO:0000256" key="6">
    <source>
        <dbReference type="ARBA" id="ARBA00023163"/>
    </source>
</evidence>
<dbReference type="CDD" id="cd17574">
    <property type="entry name" value="REC_OmpR"/>
    <property type="match status" value="1"/>
</dbReference>
<feature type="domain" description="Response regulatory" evidence="10">
    <location>
        <begin position="6"/>
        <end position="120"/>
    </location>
</feature>
<dbReference type="RefSeq" id="WP_350344068.1">
    <property type="nucleotide sequence ID" value="NZ_CP158367.1"/>
</dbReference>
<feature type="modified residue" description="4-aspartylphosphate" evidence="8">
    <location>
        <position position="55"/>
    </location>
</feature>
<dbReference type="InterPro" id="IPR001789">
    <property type="entry name" value="Sig_transdc_resp-reg_receiver"/>
</dbReference>
<dbReference type="CDD" id="cd00383">
    <property type="entry name" value="trans_reg_C"/>
    <property type="match status" value="1"/>
</dbReference>
<keyword evidence="4" id="KW-0805">Transcription regulation</keyword>
<dbReference type="AlphaFoldDB" id="A0AAU7VMX8"/>